<dbReference type="InterPro" id="IPR051459">
    <property type="entry name" value="Cytochrome_c-type_DH"/>
</dbReference>
<evidence type="ECO:0000256" key="3">
    <source>
        <dbReference type="ARBA" id="ARBA00023004"/>
    </source>
</evidence>
<evidence type="ECO:0000256" key="2">
    <source>
        <dbReference type="ARBA" id="ARBA00022723"/>
    </source>
</evidence>
<dbReference type="Gene3D" id="1.10.760.10">
    <property type="entry name" value="Cytochrome c-like domain"/>
    <property type="match status" value="1"/>
</dbReference>
<feature type="chain" id="PRO_5040843447" evidence="5">
    <location>
        <begin position="25"/>
        <end position="205"/>
    </location>
</feature>
<dbReference type="PROSITE" id="PS51257">
    <property type="entry name" value="PROKAR_LIPOPROTEIN"/>
    <property type="match status" value="1"/>
</dbReference>
<dbReference type="AlphaFoldDB" id="A0A9X1KWM3"/>
<dbReference type="PANTHER" id="PTHR35008">
    <property type="entry name" value="BLL4482 PROTEIN-RELATED"/>
    <property type="match status" value="1"/>
</dbReference>
<evidence type="ECO:0000313" key="7">
    <source>
        <dbReference type="EMBL" id="MCA6074104.1"/>
    </source>
</evidence>
<keyword evidence="5" id="KW-0732">Signal</keyword>
<keyword evidence="1 4" id="KW-0349">Heme</keyword>
<dbReference type="RefSeq" id="WP_225697208.1">
    <property type="nucleotide sequence ID" value="NZ_JAIXNE010000001.1"/>
</dbReference>
<evidence type="ECO:0000313" key="8">
    <source>
        <dbReference type="Proteomes" id="UP001139409"/>
    </source>
</evidence>
<evidence type="ECO:0000256" key="1">
    <source>
        <dbReference type="ARBA" id="ARBA00022617"/>
    </source>
</evidence>
<evidence type="ECO:0000259" key="6">
    <source>
        <dbReference type="PROSITE" id="PS51007"/>
    </source>
</evidence>
<evidence type="ECO:0000256" key="5">
    <source>
        <dbReference type="SAM" id="SignalP"/>
    </source>
</evidence>
<dbReference type="InterPro" id="IPR036909">
    <property type="entry name" value="Cyt_c-like_dom_sf"/>
</dbReference>
<feature type="domain" description="Cytochrome c" evidence="6">
    <location>
        <begin position="41"/>
        <end position="182"/>
    </location>
</feature>
<keyword evidence="2 4" id="KW-0479">Metal-binding</keyword>
<name>A0A9X1KWM3_9BACT</name>
<gene>
    <name evidence="7" type="ORF">LDX50_04450</name>
</gene>
<dbReference type="GO" id="GO:0046872">
    <property type="term" value="F:metal ion binding"/>
    <property type="evidence" value="ECO:0007669"/>
    <property type="project" value="UniProtKB-KW"/>
</dbReference>
<keyword evidence="8" id="KW-1185">Reference proteome</keyword>
<dbReference type="InterPro" id="IPR009056">
    <property type="entry name" value="Cyt_c-like_dom"/>
</dbReference>
<evidence type="ECO:0000256" key="4">
    <source>
        <dbReference type="PROSITE-ProRule" id="PRU00433"/>
    </source>
</evidence>
<proteinExistence type="predicted"/>
<feature type="signal peptide" evidence="5">
    <location>
        <begin position="1"/>
        <end position="24"/>
    </location>
</feature>
<dbReference type="PROSITE" id="PS51007">
    <property type="entry name" value="CYTC"/>
    <property type="match status" value="1"/>
</dbReference>
<keyword evidence="3 4" id="KW-0408">Iron</keyword>
<dbReference type="EMBL" id="JAIXNE010000001">
    <property type="protein sequence ID" value="MCA6074104.1"/>
    <property type="molecule type" value="Genomic_DNA"/>
</dbReference>
<reference evidence="7" key="1">
    <citation type="submission" date="2021-09" db="EMBL/GenBank/DDBJ databases">
        <title>Fulvivirga sp. isolated from coastal sediment.</title>
        <authorList>
            <person name="Yu H."/>
        </authorList>
    </citation>
    <scope>NUCLEOTIDE SEQUENCE</scope>
    <source>
        <strain evidence="7">1062</strain>
    </source>
</reference>
<dbReference type="GO" id="GO:0009055">
    <property type="term" value="F:electron transfer activity"/>
    <property type="evidence" value="ECO:0007669"/>
    <property type="project" value="InterPro"/>
</dbReference>
<sequence>MNKFTIRWMPLIFLISGIFFTSCSQPVKEAQATAPEMTDQDFIRNGKHLVAIGGCQDCHSPKTFENGVMKFDESRMLSGHPDGSPLPPMEVKALEPGNWLAFAPDLTTFVGPWGMSYARNLTPHETGIKGWTLETFVKAMRTGKHMGVEQGRPIMPPMPWEIIGELPDDDLKAIYMYLMSIPPIDNYVPEPLSPDEVREMAEAGA</sequence>
<dbReference type="PANTHER" id="PTHR35008:SF4">
    <property type="entry name" value="BLL4482 PROTEIN"/>
    <property type="match status" value="1"/>
</dbReference>
<dbReference type="Proteomes" id="UP001139409">
    <property type="component" value="Unassembled WGS sequence"/>
</dbReference>
<organism evidence="7 8">
    <name type="scientific">Fulvivirga sedimenti</name>
    <dbReference type="NCBI Taxonomy" id="2879465"/>
    <lineage>
        <taxon>Bacteria</taxon>
        <taxon>Pseudomonadati</taxon>
        <taxon>Bacteroidota</taxon>
        <taxon>Cytophagia</taxon>
        <taxon>Cytophagales</taxon>
        <taxon>Fulvivirgaceae</taxon>
        <taxon>Fulvivirga</taxon>
    </lineage>
</organism>
<dbReference type="SUPFAM" id="SSF46626">
    <property type="entry name" value="Cytochrome c"/>
    <property type="match status" value="1"/>
</dbReference>
<comment type="caution">
    <text evidence="7">The sequence shown here is derived from an EMBL/GenBank/DDBJ whole genome shotgun (WGS) entry which is preliminary data.</text>
</comment>
<dbReference type="GO" id="GO:0020037">
    <property type="term" value="F:heme binding"/>
    <property type="evidence" value="ECO:0007669"/>
    <property type="project" value="InterPro"/>
</dbReference>
<accession>A0A9X1KWM3</accession>
<protein>
    <submittedName>
        <fullName evidence="7">Diheme cytochrome c-553</fullName>
    </submittedName>
</protein>